<sequence length="242" mass="27328">MKNNILVFDIWADYGHFKKPYTTTSPLTYSMPSCTALAGMVSAIIGLDKREYSSFFGNGMAGFGISLLRPVKKVRISENLINTKKSMNRIYERTQIKFEFLKDPCYRVYFRHSDEGIYSALKAMLEKHKSVYTLSMGLSQLLANYGFVGEYESVDIEGGHEFKEFACALPAGLLGKGDVNFTNDGEYFTERLPLEMNNDRMVKSYGDVLFERGCGRIAARLEKYIDIKGLEESISLILDGGK</sequence>
<accession>A0A369B458</accession>
<dbReference type="NCBIfam" id="TIGR02593">
    <property type="entry name" value="CRISPR_cas5"/>
    <property type="match status" value="1"/>
</dbReference>
<dbReference type="Proteomes" id="UP000253034">
    <property type="component" value="Unassembled WGS sequence"/>
</dbReference>
<comment type="caution">
    <text evidence="2">The sequence shown here is derived from an EMBL/GenBank/DDBJ whole genome shotgun (WGS) entry which is preliminary data.</text>
</comment>
<dbReference type="AlphaFoldDB" id="A0A369B458"/>
<dbReference type="Gene3D" id="3.30.70.2660">
    <property type="match status" value="1"/>
</dbReference>
<dbReference type="InterPro" id="IPR013422">
    <property type="entry name" value="CRISPR-assoc_prot_Cas5_N"/>
</dbReference>
<dbReference type="RefSeq" id="WP_242987549.1">
    <property type="nucleotide sequence ID" value="NZ_QPJT01000011.1"/>
</dbReference>
<dbReference type="InterPro" id="IPR021124">
    <property type="entry name" value="CRISPR-assoc_prot_Cas5"/>
</dbReference>
<evidence type="ECO:0000313" key="3">
    <source>
        <dbReference type="Proteomes" id="UP000253034"/>
    </source>
</evidence>
<dbReference type="NCBIfam" id="TIGR02592">
    <property type="entry name" value="cas_Cas5h"/>
    <property type="match status" value="1"/>
</dbReference>
<protein>
    <submittedName>
        <fullName evidence="2">CRISPR-associated Cas5h family protein</fullName>
    </submittedName>
</protein>
<dbReference type="InterPro" id="IPR013421">
    <property type="entry name" value="CRISPR-assoc_prot_Cas5_HALMA"/>
</dbReference>
<evidence type="ECO:0000256" key="1">
    <source>
        <dbReference type="ARBA" id="ARBA00023118"/>
    </source>
</evidence>
<dbReference type="Pfam" id="PF09704">
    <property type="entry name" value="Cas_Cas5d"/>
    <property type="match status" value="1"/>
</dbReference>
<proteinExistence type="predicted"/>
<dbReference type="GO" id="GO:0043571">
    <property type="term" value="P:maintenance of CRISPR repeat elements"/>
    <property type="evidence" value="ECO:0007669"/>
    <property type="project" value="InterPro"/>
</dbReference>
<name>A0A369B458_9FIRM</name>
<evidence type="ECO:0000313" key="2">
    <source>
        <dbReference type="EMBL" id="RCX16263.1"/>
    </source>
</evidence>
<dbReference type="EMBL" id="QPJT01000011">
    <property type="protein sequence ID" value="RCX16263.1"/>
    <property type="molecule type" value="Genomic_DNA"/>
</dbReference>
<gene>
    <name evidence="2" type="ORF">DFR58_1116</name>
</gene>
<organism evidence="2 3">
    <name type="scientific">Anaerobacterium chartisolvens</name>
    <dbReference type="NCBI Taxonomy" id="1297424"/>
    <lineage>
        <taxon>Bacteria</taxon>
        <taxon>Bacillati</taxon>
        <taxon>Bacillota</taxon>
        <taxon>Clostridia</taxon>
        <taxon>Eubacteriales</taxon>
        <taxon>Oscillospiraceae</taxon>
        <taxon>Anaerobacterium</taxon>
    </lineage>
</organism>
<reference evidence="2 3" key="1">
    <citation type="submission" date="2018-07" db="EMBL/GenBank/DDBJ databases">
        <title>Genomic Encyclopedia of Type Strains, Phase IV (KMG-IV): sequencing the most valuable type-strain genomes for metagenomic binning, comparative biology and taxonomic classification.</title>
        <authorList>
            <person name="Goeker M."/>
        </authorList>
    </citation>
    <scope>NUCLEOTIDE SEQUENCE [LARGE SCALE GENOMIC DNA]</scope>
    <source>
        <strain evidence="2 3">DSM 27016</strain>
    </source>
</reference>
<dbReference type="GO" id="GO:0051607">
    <property type="term" value="P:defense response to virus"/>
    <property type="evidence" value="ECO:0007669"/>
    <property type="project" value="UniProtKB-KW"/>
</dbReference>
<keyword evidence="3" id="KW-1185">Reference proteome</keyword>
<keyword evidence="1" id="KW-0051">Antiviral defense</keyword>